<keyword evidence="8" id="KW-1185">Reference proteome</keyword>
<organism evidence="7 8">
    <name type="scientific">Pseudonocardia benzenivorans</name>
    <dbReference type="NCBI Taxonomy" id="228005"/>
    <lineage>
        <taxon>Bacteria</taxon>
        <taxon>Bacillati</taxon>
        <taxon>Actinomycetota</taxon>
        <taxon>Actinomycetes</taxon>
        <taxon>Pseudonocardiales</taxon>
        <taxon>Pseudonocardiaceae</taxon>
        <taxon>Pseudonocardia</taxon>
    </lineage>
</organism>
<dbReference type="PANTHER" id="PTHR10578">
    <property type="entry name" value="S -2-HYDROXY-ACID OXIDASE-RELATED"/>
    <property type="match status" value="1"/>
</dbReference>
<protein>
    <submittedName>
        <fullName evidence="7">Alpha-hydroxy acid oxidase</fullName>
        <ecNumber evidence="7">1.-.-.-</ecNumber>
    </submittedName>
</protein>
<evidence type="ECO:0000313" key="8">
    <source>
        <dbReference type="Proteomes" id="UP001597182"/>
    </source>
</evidence>
<dbReference type="Proteomes" id="UP001597182">
    <property type="component" value="Unassembled WGS sequence"/>
</dbReference>
<accession>A0ABW3VEK5</accession>
<dbReference type="SUPFAM" id="SSF51395">
    <property type="entry name" value="FMN-linked oxidoreductases"/>
    <property type="match status" value="1"/>
</dbReference>
<dbReference type="PANTHER" id="PTHR10578:SF107">
    <property type="entry name" value="2-HYDROXYACID OXIDASE 1"/>
    <property type="match status" value="1"/>
</dbReference>
<dbReference type="InterPro" id="IPR037396">
    <property type="entry name" value="FMN_HAD"/>
</dbReference>
<evidence type="ECO:0000313" key="7">
    <source>
        <dbReference type="EMBL" id="MFD1233507.1"/>
    </source>
</evidence>
<sequence>MRSGRLAHVHNVEDMRRLARRRLPRAVFDIVDGGAGDEVTLRRNRESLDRIALKPRALADVAKVDTSTTILGDPVSVPFMLAPCSSARMCHSASEPAVARAAGRLGTAFAVAGGASEKPEVIARAATGPLWYQLYMKPEQQANVELVDRVEAAGYRVLCVTVDSAIKPYREKDLRNRVGIPLKISPQLVLAGASRPFWARDYLLGQSGGGLGRIAARAARVNPLAKGASARSAPAEPAVEPAGPALDVMAAKRAYDNLADAISHVKSVTVDDIRWLRERWAGPLVIKGILRGDEVPQLVDLGVDGIVVSNHGGRNMDGAPATIDVLGEVVDAAAGRAEVFLDSGVRRGADVVRALALGAQAVLVGRPYMFALAAAGEAGVDRVLELLRNEVVRVMSQLGAATVDEIDASLVDLGR</sequence>
<evidence type="ECO:0000256" key="3">
    <source>
        <dbReference type="ARBA" id="ARBA00022643"/>
    </source>
</evidence>
<reference evidence="8" key="1">
    <citation type="journal article" date="2019" name="Int. J. Syst. Evol. Microbiol.">
        <title>The Global Catalogue of Microorganisms (GCM) 10K type strain sequencing project: providing services to taxonomists for standard genome sequencing and annotation.</title>
        <authorList>
            <consortium name="The Broad Institute Genomics Platform"/>
            <consortium name="The Broad Institute Genome Sequencing Center for Infectious Disease"/>
            <person name="Wu L."/>
            <person name="Ma J."/>
        </authorList>
    </citation>
    <scope>NUCLEOTIDE SEQUENCE [LARGE SCALE GENOMIC DNA]</scope>
    <source>
        <strain evidence="8">CCUG 49018</strain>
    </source>
</reference>
<evidence type="ECO:0000259" key="6">
    <source>
        <dbReference type="PROSITE" id="PS51349"/>
    </source>
</evidence>
<evidence type="ECO:0000256" key="4">
    <source>
        <dbReference type="ARBA" id="ARBA00023002"/>
    </source>
</evidence>
<dbReference type="EMBL" id="JBHTMB010000064">
    <property type="protein sequence ID" value="MFD1233507.1"/>
    <property type="molecule type" value="Genomic_DNA"/>
</dbReference>
<keyword evidence="3" id="KW-0288">FMN</keyword>
<proteinExistence type="inferred from homology"/>
<evidence type="ECO:0000256" key="2">
    <source>
        <dbReference type="ARBA" id="ARBA00022630"/>
    </source>
</evidence>
<dbReference type="InterPro" id="IPR012133">
    <property type="entry name" value="Alpha-hydoxy_acid_DH_FMN"/>
</dbReference>
<feature type="domain" description="FMN hydroxy acid dehydrogenase" evidence="6">
    <location>
        <begin position="4"/>
        <end position="415"/>
    </location>
</feature>
<dbReference type="Gene3D" id="3.20.20.70">
    <property type="entry name" value="Aldolase class I"/>
    <property type="match status" value="1"/>
</dbReference>
<name>A0ABW3VEK5_9PSEU</name>
<dbReference type="InterPro" id="IPR013785">
    <property type="entry name" value="Aldolase_TIM"/>
</dbReference>
<comment type="caution">
    <text evidence="7">The sequence shown here is derived from an EMBL/GenBank/DDBJ whole genome shotgun (WGS) entry which is preliminary data.</text>
</comment>
<dbReference type="CDD" id="cd02809">
    <property type="entry name" value="alpha_hydroxyacid_oxid_FMN"/>
    <property type="match status" value="1"/>
</dbReference>
<dbReference type="PROSITE" id="PS51349">
    <property type="entry name" value="FMN_HYDROXY_ACID_DH_2"/>
    <property type="match status" value="1"/>
</dbReference>
<evidence type="ECO:0000256" key="1">
    <source>
        <dbReference type="ARBA" id="ARBA00001917"/>
    </source>
</evidence>
<evidence type="ECO:0000256" key="5">
    <source>
        <dbReference type="ARBA" id="ARBA00024042"/>
    </source>
</evidence>
<keyword evidence="4 7" id="KW-0560">Oxidoreductase</keyword>
<gene>
    <name evidence="7" type="ORF">ACFQ34_09460</name>
</gene>
<dbReference type="GO" id="GO:0016491">
    <property type="term" value="F:oxidoreductase activity"/>
    <property type="evidence" value="ECO:0007669"/>
    <property type="project" value="UniProtKB-KW"/>
</dbReference>
<comment type="similarity">
    <text evidence="5">Belongs to the FMN-dependent alpha-hydroxy acid dehydrogenase family.</text>
</comment>
<dbReference type="Pfam" id="PF01070">
    <property type="entry name" value="FMN_dh"/>
    <property type="match status" value="1"/>
</dbReference>
<dbReference type="InterPro" id="IPR000262">
    <property type="entry name" value="FMN-dep_DH"/>
</dbReference>
<dbReference type="EC" id="1.-.-.-" evidence="7"/>
<dbReference type="RefSeq" id="WP_339125802.1">
    <property type="nucleotide sequence ID" value="NZ_BAABKS010000053.1"/>
</dbReference>
<dbReference type="PIRSF" id="PIRSF000138">
    <property type="entry name" value="Al-hdrx_acd_dh"/>
    <property type="match status" value="1"/>
</dbReference>
<keyword evidence="2" id="KW-0285">Flavoprotein</keyword>
<comment type="cofactor">
    <cofactor evidence="1">
        <name>FMN</name>
        <dbReference type="ChEBI" id="CHEBI:58210"/>
    </cofactor>
</comment>